<evidence type="ECO:0000256" key="5">
    <source>
        <dbReference type="ARBA" id="ARBA00022777"/>
    </source>
</evidence>
<dbReference type="InterPro" id="IPR005467">
    <property type="entry name" value="His_kinase_dom"/>
</dbReference>
<comment type="catalytic activity">
    <reaction evidence="1">
        <text>ATP + protein L-histidine = ADP + protein N-phospho-L-histidine.</text>
        <dbReference type="EC" id="2.7.13.3"/>
    </reaction>
</comment>
<sequence>MRTQLLIKHSKETALLGLLILPVSYLFFMPVEPGYLVLFLILGISYYKSLADDKFRIVYIIVQLGTVAIIGAFYTPWSLCLGFYPAIVTGLLDSYRIITRIMLSMTIFYAGAISLYYMLSLDEFQPYWIPVVLSLYVIPYVIRALYRSWETSMKLNRANKEIERLVKNAERQRIARDLHDTLGQTLSMITVKSELVERLIPTDKEQAMAEVREVQTISRSILLQVRELVSDMQSINIEDELKHAVSILHTAGIRFIHEKNPSTSIDSTIEHILGMCLRECITNVVNHSNAETCTISLQEFQEEYVLVVKDDGKGMNKENTRFDEFGNGVLGMRDRLLLIEGKINYESSLSQGTKVTITVPKK</sequence>
<gene>
    <name evidence="10" type="ORF">ACFSJF_12415</name>
</gene>
<dbReference type="InterPro" id="IPR011712">
    <property type="entry name" value="Sig_transdc_His_kin_sub3_dim/P"/>
</dbReference>
<keyword evidence="4" id="KW-0547">Nucleotide-binding</keyword>
<evidence type="ECO:0000313" key="11">
    <source>
        <dbReference type="Proteomes" id="UP001597383"/>
    </source>
</evidence>
<keyword evidence="8" id="KW-1133">Transmembrane helix</keyword>
<dbReference type="EC" id="2.7.13.3" evidence="2"/>
<organism evidence="10 11">
    <name type="scientific">Ornithinibacillus salinisoli</name>
    <dbReference type="NCBI Taxonomy" id="1848459"/>
    <lineage>
        <taxon>Bacteria</taxon>
        <taxon>Bacillati</taxon>
        <taxon>Bacillota</taxon>
        <taxon>Bacilli</taxon>
        <taxon>Bacillales</taxon>
        <taxon>Bacillaceae</taxon>
        <taxon>Ornithinibacillus</taxon>
    </lineage>
</organism>
<keyword evidence="6" id="KW-0067">ATP-binding</keyword>
<keyword evidence="11" id="KW-1185">Reference proteome</keyword>
<dbReference type="PANTHER" id="PTHR24421:SF63">
    <property type="entry name" value="SENSOR HISTIDINE KINASE DESK"/>
    <property type="match status" value="1"/>
</dbReference>
<dbReference type="GO" id="GO:0016301">
    <property type="term" value="F:kinase activity"/>
    <property type="evidence" value="ECO:0007669"/>
    <property type="project" value="UniProtKB-KW"/>
</dbReference>
<dbReference type="RefSeq" id="WP_377557690.1">
    <property type="nucleotide sequence ID" value="NZ_JBHUHQ010000016.1"/>
</dbReference>
<accession>A0ABW4W1X7</accession>
<dbReference type="InterPro" id="IPR003594">
    <property type="entry name" value="HATPase_dom"/>
</dbReference>
<dbReference type="Pfam" id="PF07730">
    <property type="entry name" value="HisKA_3"/>
    <property type="match status" value="1"/>
</dbReference>
<comment type="caution">
    <text evidence="10">The sequence shown here is derived from an EMBL/GenBank/DDBJ whole genome shotgun (WGS) entry which is preliminary data.</text>
</comment>
<name>A0ABW4W1X7_9BACI</name>
<dbReference type="PANTHER" id="PTHR24421">
    <property type="entry name" value="NITRATE/NITRITE SENSOR PROTEIN NARX-RELATED"/>
    <property type="match status" value="1"/>
</dbReference>
<dbReference type="EMBL" id="JBHUHQ010000016">
    <property type="protein sequence ID" value="MFD2045076.1"/>
    <property type="molecule type" value="Genomic_DNA"/>
</dbReference>
<keyword evidence="5 10" id="KW-0418">Kinase</keyword>
<evidence type="ECO:0000256" key="4">
    <source>
        <dbReference type="ARBA" id="ARBA00022741"/>
    </source>
</evidence>
<keyword evidence="8" id="KW-0472">Membrane</keyword>
<protein>
    <recommendedName>
        <fullName evidence="2">histidine kinase</fullName>
        <ecNumber evidence="2">2.7.13.3</ecNumber>
    </recommendedName>
</protein>
<keyword evidence="7" id="KW-0902">Two-component regulatory system</keyword>
<proteinExistence type="predicted"/>
<dbReference type="Gene3D" id="1.20.5.1930">
    <property type="match status" value="1"/>
</dbReference>
<evidence type="ECO:0000259" key="9">
    <source>
        <dbReference type="PROSITE" id="PS50109"/>
    </source>
</evidence>
<feature type="transmembrane region" description="Helical" evidence="8">
    <location>
        <begin position="57"/>
        <end position="77"/>
    </location>
</feature>
<evidence type="ECO:0000256" key="2">
    <source>
        <dbReference type="ARBA" id="ARBA00012438"/>
    </source>
</evidence>
<feature type="transmembrane region" description="Helical" evidence="8">
    <location>
        <begin position="126"/>
        <end position="146"/>
    </location>
</feature>
<feature type="transmembrane region" description="Helical" evidence="8">
    <location>
        <begin position="97"/>
        <end position="119"/>
    </location>
</feature>
<dbReference type="SUPFAM" id="SSF55874">
    <property type="entry name" value="ATPase domain of HSP90 chaperone/DNA topoisomerase II/histidine kinase"/>
    <property type="match status" value="1"/>
</dbReference>
<dbReference type="Pfam" id="PF02518">
    <property type="entry name" value="HATPase_c"/>
    <property type="match status" value="1"/>
</dbReference>
<evidence type="ECO:0000256" key="7">
    <source>
        <dbReference type="ARBA" id="ARBA00023012"/>
    </source>
</evidence>
<evidence type="ECO:0000313" key="10">
    <source>
        <dbReference type="EMBL" id="MFD2045076.1"/>
    </source>
</evidence>
<evidence type="ECO:0000256" key="1">
    <source>
        <dbReference type="ARBA" id="ARBA00000085"/>
    </source>
</evidence>
<dbReference type="Proteomes" id="UP001597383">
    <property type="component" value="Unassembled WGS sequence"/>
</dbReference>
<feature type="domain" description="Histidine kinase" evidence="9">
    <location>
        <begin position="177"/>
        <end position="362"/>
    </location>
</feature>
<evidence type="ECO:0000256" key="6">
    <source>
        <dbReference type="ARBA" id="ARBA00022840"/>
    </source>
</evidence>
<keyword evidence="8" id="KW-0812">Transmembrane</keyword>
<dbReference type="CDD" id="cd16917">
    <property type="entry name" value="HATPase_UhpB-NarQ-NarX-like"/>
    <property type="match status" value="1"/>
</dbReference>
<dbReference type="InterPro" id="IPR036890">
    <property type="entry name" value="HATPase_C_sf"/>
</dbReference>
<keyword evidence="3" id="KW-0808">Transferase</keyword>
<dbReference type="Gene3D" id="3.30.565.10">
    <property type="entry name" value="Histidine kinase-like ATPase, C-terminal domain"/>
    <property type="match status" value="1"/>
</dbReference>
<evidence type="ECO:0000256" key="3">
    <source>
        <dbReference type="ARBA" id="ARBA00022679"/>
    </source>
</evidence>
<evidence type="ECO:0000256" key="8">
    <source>
        <dbReference type="SAM" id="Phobius"/>
    </source>
</evidence>
<reference evidence="11" key="1">
    <citation type="journal article" date="2019" name="Int. J. Syst. Evol. Microbiol.">
        <title>The Global Catalogue of Microorganisms (GCM) 10K type strain sequencing project: providing services to taxonomists for standard genome sequencing and annotation.</title>
        <authorList>
            <consortium name="The Broad Institute Genomics Platform"/>
            <consortium name="The Broad Institute Genome Sequencing Center for Infectious Disease"/>
            <person name="Wu L."/>
            <person name="Ma J."/>
        </authorList>
    </citation>
    <scope>NUCLEOTIDE SEQUENCE [LARGE SCALE GENOMIC DNA]</scope>
    <source>
        <strain evidence="11">R28</strain>
    </source>
</reference>
<dbReference type="InterPro" id="IPR050482">
    <property type="entry name" value="Sensor_HK_TwoCompSys"/>
</dbReference>
<dbReference type="PROSITE" id="PS50109">
    <property type="entry name" value="HIS_KIN"/>
    <property type="match status" value="1"/>
</dbReference>